<dbReference type="Proteomes" id="UP000011115">
    <property type="component" value="Unassembled WGS sequence"/>
</dbReference>
<reference evidence="2" key="1">
    <citation type="journal article" date="2011" name="Nature">
        <title>Genome sequence and analysis of the tuber crop potato.</title>
        <authorList>
            <consortium name="The Potato Genome Sequencing Consortium"/>
        </authorList>
    </citation>
    <scope>NUCLEOTIDE SEQUENCE [LARGE SCALE GENOMIC DNA]</scope>
    <source>
        <strain evidence="2">cv. DM1-3 516 R44</strain>
    </source>
</reference>
<dbReference type="EnsemblPlants" id="PGSC0003DMT400012236">
    <property type="protein sequence ID" value="PGSC0003DMT400012236"/>
    <property type="gene ID" value="PGSC0003DMG400004801"/>
</dbReference>
<dbReference type="AlphaFoldDB" id="M1A0Y6"/>
<protein>
    <submittedName>
        <fullName evidence="1">Uncharacterized protein</fullName>
    </submittedName>
</protein>
<dbReference type="ExpressionAtlas" id="M1A0Y6">
    <property type="expression patterns" value="baseline"/>
</dbReference>
<reference evidence="1" key="2">
    <citation type="submission" date="2015-06" db="UniProtKB">
        <authorList>
            <consortium name="EnsemblPlants"/>
        </authorList>
    </citation>
    <scope>IDENTIFICATION</scope>
    <source>
        <strain evidence="1">DM1-3 516 R44</strain>
    </source>
</reference>
<evidence type="ECO:0000313" key="2">
    <source>
        <dbReference type="Proteomes" id="UP000011115"/>
    </source>
</evidence>
<accession>M1A0Y6</accession>
<dbReference type="Gramene" id="PGSC0003DMT400012236">
    <property type="protein sequence ID" value="PGSC0003DMT400012236"/>
    <property type="gene ID" value="PGSC0003DMG400004801"/>
</dbReference>
<keyword evidence="2" id="KW-1185">Reference proteome</keyword>
<sequence>MTSDTSKTEGRIIMSEDIGKDDGKLMWKKTSIVARNQLDDEENKGSFGTLKISVIVETC</sequence>
<organism evidence="1 2">
    <name type="scientific">Solanum tuberosum</name>
    <name type="common">Potato</name>
    <dbReference type="NCBI Taxonomy" id="4113"/>
    <lineage>
        <taxon>Eukaryota</taxon>
        <taxon>Viridiplantae</taxon>
        <taxon>Streptophyta</taxon>
        <taxon>Embryophyta</taxon>
        <taxon>Tracheophyta</taxon>
        <taxon>Spermatophyta</taxon>
        <taxon>Magnoliopsida</taxon>
        <taxon>eudicotyledons</taxon>
        <taxon>Gunneridae</taxon>
        <taxon>Pentapetalae</taxon>
        <taxon>asterids</taxon>
        <taxon>lamiids</taxon>
        <taxon>Solanales</taxon>
        <taxon>Solanaceae</taxon>
        <taxon>Solanoideae</taxon>
        <taxon>Solaneae</taxon>
        <taxon>Solanum</taxon>
    </lineage>
</organism>
<evidence type="ECO:0000313" key="1">
    <source>
        <dbReference type="EnsemblPlants" id="PGSC0003DMT400012236"/>
    </source>
</evidence>
<proteinExistence type="predicted"/>
<dbReference type="HOGENOM" id="CLU_2965530_0_0_1"/>
<name>M1A0Y6_SOLTU</name>